<accession>A0A918ZDV1</accession>
<evidence type="ECO:0000313" key="2">
    <source>
        <dbReference type="EMBL" id="GHE46165.1"/>
    </source>
</evidence>
<name>A0A918ZDV1_9ACTN</name>
<evidence type="ECO:0000313" key="3">
    <source>
        <dbReference type="Proteomes" id="UP000608024"/>
    </source>
</evidence>
<comment type="caution">
    <text evidence="2">The sequence shown here is derived from an EMBL/GenBank/DDBJ whole genome shotgun (WGS) entry which is preliminary data.</text>
</comment>
<reference evidence="2" key="2">
    <citation type="submission" date="2020-09" db="EMBL/GenBank/DDBJ databases">
        <authorList>
            <person name="Sun Q."/>
            <person name="Ohkuma M."/>
        </authorList>
    </citation>
    <scope>NUCLEOTIDE SEQUENCE</scope>
    <source>
        <strain evidence="2">JCM 4784</strain>
    </source>
</reference>
<reference evidence="2" key="1">
    <citation type="journal article" date="2014" name="Int. J. Syst. Evol. Microbiol.">
        <title>Complete genome sequence of Corynebacterium casei LMG S-19264T (=DSM 44701T), isolated from a smear-ripened cheese.</title>
        <authorList>
            <consortium name="US DOE Joint Genome Institute (JGI-PGF)"/>
            <person name="Walter F."/>
            <person name="Albersmeier A."/>
            <person name="Kalinowski J."/>
            <person name="Ruckert C."/>
        </authorList>
    </citation>
    <scope>NUCLEOTIDE SEQUENCE</scope>
    <source>
        <strain evidence="2">JCM 4784</strain>
    </source>
</reference>
<dbReference type="AlphaFoldDB" id="A0A918ZDV1"/>
<feature type="region of interest" description="Disordered" evidence="1">
    <location>
        <begin position="1"/>
        <end position="42"/>
    </location>
</feature>
<dbReference type="EMBL" id="BNBT01000013">
    <property type="protein sequence ID" value="GHE46165.1"/>
    <property type="molecule type" value="Genomic_DNA"/>
</dbReference>
<organism evidence="2 3">
    <name type="scientific">Streptomyces longispororuber</name>
    <dbReference type="NCBI Taxonomy" id="68230"/>
    <lineage>
        <taxon>Bacteria</taxon>
        <taxon>Bacillati</taxon>
        <taxon>Actinomycetota</taxon>
        <taxon>Actinomycetes</taxon>
        <taxon>Kitasatosporales</taxon>
        <taxon>Streptomycetaceae</taxon>
        <taxon>Streptomyces</taxon>
    </lineage>
</organism>
<proteinExistence type="predicted"/>
<dbReference type="Proteomes" id="UP000608024">
    <property type="component" value="Unassembled WGS sequence"/>
</dbReference>
<gene>
    <name evidence="2" type="ORF">GCM10018785_14890</name>
</gene>
<protein>
    <submittedName>
        <fullName evidence="2">Uncharacterized protein</fullName>
    </submittedName>
</protein>
<sequence length="87" mass="9188">MVVPLPPARSDLAGAFQDHGRDTGAAQQRRGRQTAGSGADDDGVVVALTRGSFRCVRGHSRYNEALGGEVTAARNREGAPVRDRLSD</sequence>
<keyword evidence="3" id="KW-1185">Reference proteome</keyword>
<evidence type="ECO:0000256" key="1">
    <source>
        <dbReference type="SAM" id="MobiDB-lite"/>
    </source>
</evidence>